<evidence type="ECO:0000256" key="2">
    <source>
        <dbReference type="SAM" id="Phobius"/>
    </source>
</evidence>
<evidence type="ECO:0000313" key="3">
    <source>
        <dbReference type="EMBL" id="MDN0069411.1"/>
    </source>
</evidence>
<dbReference type="Proteomes" id="UP001168505">
    <property type="component" value="Unassembled WGS sequence"/>
</dbReference>
<dbReference type="RefSeq" id="WP_143753726.1">
    <property type="nucleotide sequence ID" value="NZ_JAUEIR010000005.1"/>
</dbReference>
<keyword evidence="2" id="KW-0812">Transmembrane</keyword>
<dbReference type="AlphaFoldDB" id="A0AAW7K3H5"/>
<gene>
    <name evidence="3" type="ORF">QVN40_06795</name>
</gene>
<proteinExistence type="predicted"/>
<evidence type="ECO:0000313" key="4">
    <source>
        <dbReference type="Proteomes" id="UP001168505"/>
    </source>
</evidence>
<organism evidence="3 4">
    <name type="scientific">Collinsella ihumii</name>
    <dbReference type="NCBI Taxonomy" id="1720204"/>
    <lineage>
        <taxon>Bacteria</taxon>
        <taxon>Bacillati</taxon>
        <taxon>Actinomycetota</taxon>
        <taxon>Coriobacteriia</taxon>
        <taxon>Coriobacteriales</taxon>
        <taxon>Coriobacteriaceae</taxon>
        <taxon>Collinsella</taxon>
    </lineage>
</organism>
<feature type="region of interest" description="Disordered" evidence="1">
    <location>
        <begin position="75"/>
        <end position="98"/>
    </location>
</feature>
<feature type="transmembrane region" description="Helical" evidence="2">
    <location>
        <begin position="232"/>
        <end position="252"/>
    </location>
</feature>
<keyword evidence="2" id="KW-1133">Transmembrane helix</keyword>
<name>A0AAW7K3H5_9ACTN</name>
<comment type="caution">
    <text evidence="3">The sequence shown here is derived from an EMBL/GenBank/DDBJ whole genome shotgun (WGS) entry which is preliminary data.</text>
</comment>
<reference evidence="3" key="2">
    <citation type="submission" date="2023-08" db="EMBL/GenBank/DDBJ databases">
        <title>Identification and characterization of horizontal gene transfer across gut microbiota members of farm animals based on homology search.</title>
        <authorList>
            <person name="Schwarzerova J."/>
            <person name="Nykrynova M."/>
            <person name="Jureckova K."/>
            <person name="Cejkova D."/>
            <person name="Rychlik I."/>
        </authorList>
    </citation>
    <scope>NUCLEOTIDE SEQUENCE</scope>
    <source>
        <strain evidence="3">15_COKtk</strain>
    </source>
</reference>
<accession>A0AAW7K3H5</accession>
<keyword evidence="2" id="KW-0472">Membrane</keyword>
<evidence type="ECO:0000256" key="1">
    <source>
        <dbReference type="SAM" id="MobiDB-lite"/>
    </source>
</evidence>
<feature type="compositionally biased region" description="Basic and acidic residues" evidence="1">
    <location>
        <begin position="20"/>
        <end position="37"/>
    </location>
</feature>
<feature type="compositionally biased region" description="Basic and acidic residues" evidence="1">
    <location>
        <begin position="77"/>
        <end position="92"/>
    </location>
</feature>
<reference evidence="3" key="1">
    <citation type="submission" date="2023-06" db="EMBL/GenBank/DDBJ databases">
        <authorList>
            <person name="Zeman M."/>
            <person name="Kubasova T."/>
            <person name="Jahodarova E."/>
            <person name="Nykrynova M."/>
            <person name="Rychlik I."/>
        </authorList>
    </citation>
    <scope>NUCLEOTIDE SEQUENCE</scope>
    <source>
        <strain evidence="3">15_COKtk</strain>
    </source>
</reference>
<dbReference type="EMBL" id="JAUEIR010000005">
    <property type="protein sequence ID" value="MDN0069411.1"/>
    <property type="molecule type" value="Genomic_DNA"/>
</dbReference>
<feature type="region of interest" description="Disordered" evidence="1">
    <location>
        <begin position="1"/>
        <end position="38"/>
    </location>
</feature>
<protein>
    <submittedName>
        <fullName evidence="3">Uncharacterized protein</fullName>
    </submittedName>
</protein>
<feature type="transmembrane region" description="Helical" evidence="2">
    <location>
        <begin position="206"/>
        <end position="226"/>
    </location>
</feature>
<sequence>MLEGNKDISNLEDDQPASLKQDEGPNKDGPAKSDSEKGFSGLYYDVIKHAEPNVNTVKVEQQKIVINVNDSYEDLDDGKIGDAKAQQDRDTSSNDFNETPLNIISKALQKDIDRNYDRIRGLESDYDRTISEIYNIKSDIHHLRDSEAANQNSFDEKYGKILQDLEKFGKQQEESTDSLSSTINSLNGAAKALISIISTMYAIRKLVFTILIASVLLTVISIYINNTVENNISLFVSAVIDVIVAVISLVHFHEWRLQKARQLARDWGITIDESDLI</sequence>